<reference evidence="1 2" key="1">
    <citation type="submission" date="2017-12" db="EMBL/GenBank/DDBJ databases">
        <title>Phylogenetic diversity of female urinary microbiome.</title>
        <authorList>
            <person name="Thomas-White K."/>
            <person name="Wolfe A.J."/>
        </authorList>
    </citation>
    <scope>NUCLEOTIDE SEQUENCE [LARGE SCALE GENOMIC DNA]</scope>
    <source>
        <strain evidence="1 2">UMB0018</strain>
    </source>
</reference>
<gene>
    <name evidence="1" type="ORF">CYJ22_10020</name>
</gene>
<dbReference type="Proteomes" id="UP000234198">
    <property type="component" value="Unassembled WGS sequence"/>
</dbReference>
<sequence length="42" mass="4479">MSTCLNASYGARGFLTTTSAFERGDLAACLNAPYGARCFLTR</sequence>
<accession>A0A2I1HXM9</accession>
<comment type="caution">
    <text evidence="1">The sequence shown here is derived from an EMBL/GenBank/DDBJ whole genome shotgun (WGS) entry which is preliminary data.</text>
</comment>
<dbReference type="EMBL" id="PKKM01000025">
    <property type="protein sequence ID" value="PKY63638.1"/>
    <property type="molecule type" value="Genomic_DNA"/>
</dbReference>
<keyword evidence="1" id="KW-0371">Homeobox</keyword>
<keyword evidence="1" id="KW-0238">DNA-binding</keyword>
<organism evidence="1 2">
    <name type="scientific">Schaalia odontolytica</name>
    <dbReference type="NCBI Taxonomy" id="1660"/>
    <lineage>
        <taxon>Bacteria</taxon>
        <taxon>Bacillati</taxon>
        <taxon>Actinomycetota</taxon>
        <taxon>Actinomycetes</taxon>
        <taxon>Actinomycetales</taxon>
        <taxon>Actinomycetaceae</taxon>
        <taxon>Schaalia</taxon>
    </lineage>
</organism>
<evidence type="ECO:0000313" key="1">
    <source>
        <dbReference type="EMBL" id="PKY63638.1"/>
    </source>
</evidence>
<evidence type="ECO:0000313" key="2">
    <source>
        <dbReference type="Proteomes" id="UP000234198"/>
    </source>
</evidence>
<dbReference type="GO" id="GO:0003677">
    <property type="term" value="F:DNA binding"/>
    <property type="evidence" value="ECO:0007669"/>
    <property type="project" value="UniProtKB-KW"/>
</dbReference>
<name>A0A2I1HXM9_9ACTO</name>
<proteinExistence type="predicted"/>
<dbReference type="AlphaFoldDB" id="A0A2I1HXM9"/>
<protein>
    <submittedName>
        <fullName evidence="1">Homeobox protein Hox-C12</fullName>
    </submittedName>
</protein>